<reference evidence="1 2" key="1">
    <citation type="submission" date="2018-10" db="EMBL/GenBank/DDBJ databases">
        <authorList>
            <consortium name="Pathogen Informatics"/>
        </authorList>
    </citation>
    <scope>NUCLEOTIDE SEQUENCE [LARGE SCALE GENOMIC DNA]</scope>
</reference>
<proteinExistence type="predicted"/>
<evidence type="ECO:0000313" key="1">
    <source>
        <dbReference type="EMBL" id="VDD80758.1"/>
    </source>
</evidence>
<accession>A0A0R3UHF4</accession>
<keyword evidence="2" id="KW-1185">Reference proteome</keyword>
<dbReference type="Proteomes" id="UP000267029">
    <property type="component" value="Unassembled WGS sequence"/>
</dbReference>
<dbReference type="EMBL" id="UXSR01005291">
    <property type="protein sequence ID" value="VDD80758.1"/>
    <property type="molecule type" value="Genomic_DNA"/>
</dbReference>
<organism evidence="1 2">
    <name type="scientific">Mesocestoides corti</name>
    <name type="common">Flatworm</name>
    <dbReference type="NCBI Taxonomy" id="53468"/>
    <lineage>
        <taxon>Eukaryota</taxon>
        <taxon>Metazoa</taxon>
        <taxon>Spiralia</taxon>
        <taxon>Lophotrochozoa</taxon>
        <taxon>Platyhelminthes</taxon>
        <taxon>Cestoda</taxon>
        <taxon>Eucestoda</taxon>
        <taxon>Cyclophyllidea</taxon>
        <taxon>Mesocestoididae</taxon>
        <taxon>Mesocestoides</taxon>
    </lineage>
</organism>
<sequence>MRIDASEGVLTRDWNAVNGRKAIPLIISPDRSFSGPTIYLLHQQSLMQFVSADDEYASFVSLAPVDIFKVPYVDNCTEAVYIASEMTQVYKIAPSPLKRKLRLLSEIRLLALVNQSLLKKLPSIKCCRVMGLITSHGFVRFVQVVLAKGDNLSSVLALSSRDAPWAFSTHQSEQEEKEEVEEEEEACQPERRQRLLAESPLLLAGCGGIGQVWLPFTRAGGIVWACNIPL</sequence>
<evidence type="ECO:0000313" key="2">
    <source>
        <dbReference type="Proteomes" id="UP000267029"/>
    </source>
</evidence>
<gene>
    <name evidence="1" type="ORF">MCOS_LOCUS6761</name>
</gene>
<protein>
    <submittedName>
        <fullName evidence="1">Uncharacterized protein</fullName>
    </submittedName>
</protein>
<name>A0A0R3UHF4_MESCO</name>
<dbReference type="AlphaFoldDB" id="A0A0R3UHF4"/>